<proteinExistence type="inferred from homology"/>
<dbReference type="Pfam" id="PF04098">
    <property type="entry name" value="Rad52_Rad22"/>
    <property type="match status" value="1"/>
</dbReference>
<dbReference type="InterPro" id="IPR040224">
    <property type="entry name" value="RDM1"/>
</dbReference>
<dbReference type="SMART" id="SM00360">
    <property type="entry name" value="RRM"/>
    <property type="match status" value="1"/>
</dbReference>
<dbReference type="Gene3D" id="3.30.70.330">
    <property type="match status" value="1"/>
</dbReference>
<reference evidence="5" key="1">
    <citation type="submission" date="2021-01" db="EMBL/GenBank/DDBJ databases">
        <authorList>
            <person name="Corre E."/>
            <person name="Pelletier E."/>
            <person name="Niang G."/>
            <person name="Scheremetjew M."/>
            <person name="Finn R."/>
            <person name="Kale V."/>
            <person name="Holt S."/>
            <person name="Cochrane G."/>
            <person name="Meng A."/>
            <person name="Brown T."/>
            <person name="Cohen L."/>
        </authorList>
    </citation>
    <scope>NUCLEOTIDE SEQUENCE</scope>
    <source>
        <strain evidence="5">CCMP645</strain>
    </source>
</reference>
<dbReference type="EMBL" id="HBIZ01056707">
    <property type="protein sequence ID" value="CAE0783243.1"/>
    <property type="molecule type" value="Transcribed_RNA"/>
</dbReference>
<dbReference type="InterPro" id="IPR000504">
    <property type="entry name" value="RRM_dom"/>
</dbReference>
<dbReference type="PANTHER" id="PTHR31164">
    <property type="entry name" value="RAD52 MOTIF-CONTAINING PROTEIN 1"/>
    <property type="match status" value="1"/>
</dbReference>
<dbReference type="PANTHER" id="PTHR31164:SF1">
    <property type="entry name" value="RAD52 MOTIF-CONTAINING PROTEIN 1"/>
    <property type="match status" value="1"/>
</dbReference>
<protein>
    <recommendedName>
        <fullName evidence="4">RRM domain-containing protein</fullName>
    </recommendedName>
</protein>
<dbReference type="InterPro" id="IPR041247">
    <property type="entry name" value="Rad52_fam"/>
</dbReference>
<evidence type="ECO:0000313" key="5">
    <source>
        <dbReference type="EMBL" id="CAE0783243.1"/>
    </source>
</evidence>
<evidence type="ECO:0000256" key="1">
    <source>
        <dbReference type="ARBA" id="ARBA00006638"/>
    </source>
</evidence>
<dbReference type="GO" id="GO:0003723">
    <property type="term" value="F:RNA binding"/>
    <property type="evidence" value="ECO:0007669"/>
    <property type="project" value="InterPro"/>
</dbReference>
<accession>A0A7S4C0K0</accession>
<feature type="domain" description="RRM" evidence="4">
    <location>
        <begin position="18"/>
        <end position="87"/>
    </location>
</feature>
<dbReference type="SUPFAM" id="SSF54768">
    <property type="entry name" value="dsRNA-binding domain-like"/>
    <property type="match status" value="1"/>
</dbReference>
<evidence type="ECO:0000256" key="2">
    <source>
        <dbReference type="ARBA" id="ARBA00022763"/>
    </source>
</evidence>
<organism evidence="5">
    <name type="scientific">Chrysotila carterae</name>
    <name type="common">Marine alga</name>
    <name type="synonym">Syracosphaera carterae</name>
    <dbReference type="NCBI Taxonomy" id="13221"/>
    <lineage>
        <taxon>Eukaryota</taxon>
        <taxon>Haptista</taxon>
        <taxon>Haptophyta</taxon>
        <taxon>Prymnesiophyceae</taxon>
        <taxon>Isochrysidales</taxon>
        <taxon>Isochrysidaceae</taxon>
        <taxon>Chrysotila</taxon>
    </lineage>
</organism>
<dbReference type="InterPro" id="IPR042525">
    <property type="entry name" value="Rad52_Rad59_Rad22_sf"/>
</dbReference>
<dbReference type="AlphaFoldDB" id="A0A7S4C0K0"/>
<dbReference type="InterPro" id="IPR012677">
    <property type="entry name" value="Nucleotide-bd_a/b_plait_sf"/>
</dbReference>
<dbReference type="SUPFAM" id="SSF54928">
    <property type="entry name" value="RNA-binding domain, RBD"/>
    <property type="match status" value="1"/>
</dbReference>
<dbReference type="GO" id="GO:0006302">
    <property type="term" value="P:double-strand break repair"/>
    <property type="evidence" value="ECO:0007669"/>
    <property type="project" value="UniProtKB-ARBA"/>
</dbReference>
<dbReference type="InterPro" id="IPR035979">
    <property type="entry name" value="RBD_domain_sf"/>
</dbReference>
<keyword evidence="2" id="KW-0227">DNA damage</keyword>
<dbReference type="GO" id="GO:0006310">
    <property type="term" value="P:DNA recombination"/>
    <property type="evidence" value="ECO:0007669"/>
    <property type="project" value="UniProtKB-ARBA"/>
</dbReference>
<gene>
    <name evidence="5" type="ORF">PCAR00345_LOCUS35946</name>
</gene>
<dbReference type="Gene3D" id="3.30.390.80">
    <property type="entry name" value="DNA repair protein Rad52/59/22"/>
    <property type="match status" value="1"/>
</dbReference>
<evidence type="ECO:0000259" key="4">
    <source>
        <dbReference type="SMART" id="SM00360"/>
    </source>
</evidence>
<dbReference type="CDD" id="cd00590">
    <property type="entry name" value="RRM_SF"/>
    <property type="match status" value="1"/>
</dbReference>
<name>A0A7S4C0K0_CHRCT</name>
<sequence length="241" mass="26494">MAGEVISLSQEPNRNANRVQVHGISPNTPPQRIRKLLSNYGPLNYLCVHDYGDRQWAIAQFFSRIDFEQCLYQLAGFILDGRRIIVVKSAPRELQEAEEKPKPLSITKLTLLLNRFLGVAGWSNEILELRRLTTCTKALYPDARLEESSHTAAYSARVSIRFVCGATSHDVVGEGQAAAAERGLSDALSRAQKLAVSNAILDAAAQMVIVRLDSERAMVCNIEPLDDGAKESVSCAGRVVD</sequence>
<evidence type="ECO:0000256" key="3">
    <source>
        <dbReference type="ARBA" id="ARBA00023204"/>
    </source>
</evidence>
<comment type="similarity">
    <text evidence="1">Belongs to the RAD52 family.</text>
</comment>
<keyword evidence="3" id="KW-0234">DNA repair</keyword>
<dbReference type="GO" id="GO:0005730">
    <property type="term" value="C:nucleolus"/>
    <property type="evidence" value="ECO:0007669"/>
    <property type="project" value="TreeGrafter"/>
</dbReference>